<comment type="similarity">
    <text evidence="2">Belongs to the MipA/OmpV family.</text>
</comment>
<reference evidence="7 8" key="1">
    <citation type="submission" date="2021-03" db="EMBL/GenBank/DDBJ databases">
        <title>Novel species identification of genus Shewanella.</title>
        <authorList>
            <person name="Liu G."/>
            <person name="Zhang Q."/>
        </authorList>
    </citation>
    <scope>NUCLEOTIDE SEQUENCE [LARGE SCALE GENOMIC DNA]</scope>
    <source>
        <strain evidence="7 8">FJAT-52962</strain>
    </source>
</reference>
<keyword evidence="8" id="KW-1185">Reference proteome</keyword>
<dbReference type="Pfam" id="PF06629">
    <property type="entry name" value="MipA"/>
    <property type="match status" value="1"/>
</dbReference>
<dbReference type="InterPro" id="IPR010583">
    <property type="entry name" value="MipA"/>
</dbReference>
<keyword evidence="3 6" id="KW-0732">Signal</keyword>
<dbReference type="RefSeq" id="WP_207381085.1">
    <property type="nucleotide sequence ID" value="NZ_CP071502.1"/>
</dbReference>
<evidence type="ECO:0000256" key="1">
    <source>
        <dbReference type="ARBA" id="ARBA00004442"/>
    </source>
</evidence>
<evidence type="ECO:0000256" key="5">
    <source>
        <dbReference type="ARBA" id="ARBA00023237"/>
    </source>
</evidence>
<keyword evidence="5" id="KW-0998">Cell outer membrane</keyword>
<dbReference type="PANTHER" id="PTHR38776">
    <property type="entry name" value="MLTA-INTERACTING PROTEIN-RELATED"/>
    <property type="match status" value="1"/>
</dbReference>
<evidence type="ECO:0000256" key="3">
    <source>
        <dbReference type="ARBA" id="ARBA00022729"/>
    </source>
</evidence>
<evidence type="ECO:0000256" key="6">
    <source>
        <dbReference type="SAM" id="SignalP"/>
    </source>
</evidence>
<feature type="chain" id="PRO_5045383939" evidence="6">
    <location>
        <begin position="20"/>
        <end position="289"/>
    </location>
</feature>
<evidence type="ECO:0000313" key="8">
    <source>
        <dbReference type="Proteomes" id="UP000663207"/>
    </source>
</evidence>
<dbReference type="Proteomes" id="UP000663207">
    <property type="component" value="Chromosome"/>
</dbReference>
<feature type="signal peptide" evidence="6">
    <location>
        <begin position="1"/>
        <end position="19"/>
    </location>
</feature>
<dbReference type="PANTHER" id="PTHR38776:SF1">
    <property type="entry name" value="MLTA-INTERACTING PROTEIN-RELATED"/>
    <property type="match status" value="1"/>
</dbReference>
<gene>
    <name evidence="7" type="ORF">JYB85_03495</name>
</gene>
<proteinExistence type="inferred from homology"/>
<name>A0ABX7R262_9GAMM</name>
<evidence type="ECO:0000256" key="4">
    <source>
        <dbReference type="ARBA" id="ARBA00023136"/>
    </source>
</evidence>
<evidence type="ECO:0000256" key="2">
    <source>
        <dbReference type="ARBA" id="ARBA00005722"/>
    </source>
</evidence>
<evidence type="ECO:0000313" key="7">
    <source>
        <dbReference type="EMBL" id="QSX37919.1"/>
    </source>
</evidence>
<keyword evidence="4" id="KW-0472">Membrane</keyword>
<sequence length="289" mass="32767">MIKLLSFCTALLLLPAAWAAPGCDAQHGCIESNSWELGLALGYGERSNPLREHNDIPLYLVPEIAYYGDDWYFDNGSLGYILWEDSHFSLNLAGNFASDRAYFDRWDPANLFITGNLSNRDVPIDQGPVIDPSGEDELTSFDELETRNFTYLGGLEAYYFSELGIFKLAWMHDLFGVHQGSEVQFKWEYGINFGDLTTTASVFADWKSKDLVAYYYGVRPTENLYWSQTYQATAGWNRGLELNLSYPLAKHWELLGMVRYTRLAESISASPLVVEDDSLAYFLGIGYSF</sequence>
<dbReference type="EMBL" id="CP071502">
    <property type="protein sequence ID" value="QSX37919.1"/>
    <property type="molecule type" value="Genomic_DNA"/>
</dbReference>
<comment type="subcellular location">
    <subcellularLocation>
        <location evidence="1">Cell outer membrane</location>
    </subcellularLocation>
</comment>
<organism evidence="7 8">
    <name type="scientific">Shewanella sedimentimangrovi</name>
    <dbReference type="NCBI Taxonomy" id="2814293"/>
    <lineage>
        <taxon>Bacteria</taxon>
        <taxon>Pseudomonadati</taxon>
        <taxon>Pseudomonadota</taxon>
        <taxon>Gammaproteobacteria</taxon>
        <taxon>Alteromonadales</taxon>
        <taxon>Shewanellaceae</taxon>
        <taxon>Shewanella</taxon>
    </lineage>
</organism>
<protein>
    <submittedName>
        <fullName evidence="7">MipA/OmpV family protein</fullName>
    </submittedName>
</protein>
<accession>A0ABX7R262</accession>